<dbReference type="PANTHER" id="PTHR12226">
    <property type="entry name" value="MANNOSE-P-DOLICHOL UTILIZATION DEFECT 1 LEC35 -RELATED"/>
    <property type="match status" value="1"/>
</dbReference>
<comment type="subcellular location">
    <subcellularLocation>
        <location evidence="1 9">Membrane</location>
        <topology evidence="1 9">Multi-pass membrane protein</topology>
    </subcellularLocation>
</comment>
<dbReference type="EMBL" id="GBHO01034470">
    <property type="protein sequence ID" value="JAG09134.1"/>
    <property type="molecule type" value="Transcribed_RNA"/>
</dbReference>
<evidence type="ECO:0000256" key="6">
    <source>
        <dbReference type="ARBA" id="ARBA00023136"/>
    </source>
</evidence>
<evidence type="ECO:0000256" key="7">
    <source>
        <dbReference type="ARBA" id="ARBA00038475"/>
    </source>
</evidence>
<name>A0A0A9WN30_LYGHE</name>
<dbReference type="InterPro" id="IPR016817">
    <property type="entry name" value="MannP-dilichol_defect-1"/>
</dbReference>
<dbReference type="EMBL" id="GBHO01034471">
    <property type="protein sequence ID" value="JAG09133.1"/>
    <property type="molecule type" value="Transcribed_RNA"/>
</dbReference>
<evidence type="ECO:0000313" key="17">
    <source>
        <dbReference type="EMBL" id="JAQ09405.1"/>
    </source>
</evidence>
<keyword evidence="2" id="KW-0813">Transport</keyword>
<dbReference type="AlphaFoldDB" id="A0A0A9WN30"/>
<keyword evidence="4" id="KW-0677">Repeat</keyword>
<keyword evidence="5 9" id="KW-1133">Transmembrane helix</keyword>
<evidence type="ECO:0000313" key="14">
    <source>
        <dbReference type="EMBL" id="JAG09137.1"/>
    </source>
</evidence>
<dbReference type="EMBL" id="GDHC01009224">
    <property type="protein sequence ID" value="JAQ09405.1"/>
    <property type="molecule type" value="Transcribed_RNA"/>
</dbReference>
<evidence type="ECO:0000313" key="11">
    <source>
        <dbReference type="EMBL" id="JAG09133.1"/>
    </source>
</evidence>
<dbReference type="PIRSF" id="PIRSF023381">
    <property type="entry name" value="MannP-dilichol_defect-1p"/>
    <property type="match status" value="1"/>
</dbReference>
<feature type="transmembrane region" description="Helical" evidence="10">
    <location>
        <begin position="129"/>
        <end position="147"/>
    </location>
</feature>
<accession>A0A0A9WN30</accession>
<dbReference type="Pfam" id="PF04193">
    <property type="entry name" value="PQ-loop"/>
    <property type="match status" value="2"/>
</dbReference>
<protein>
    <recommendedName>
        <fullName evidence="8 9">Mannose-P-dolichol utilization defect 1 protein homolog</fullName>
    </recommendedName>
</protein>
<sequence length="249" mass="27470">MSGANVPFIKQAMLMLMSDKCYETFFYKLNFLDIFCLKALISKCLGLALVAGSTMVKVPQITKIWGNQSAEGMSFVSCLTDLYAVTTYTCYSFVRGFPFSAYGDGFFVGVQTFIITVLVLFFNTSSSPASLFSLAYLIIVYILTGGLTPINTLWALQAISVPIMFFGRLMQAYTNYQNKGTGQLSAATCSMLLFGSTARVFTSIQETGDFIVILTYTLATIGNAIIVSQFILYRKPSVPKQTIKEKKTK</sequence>
<keyword evidence="6 9" id="KW-0472">Membrane</keyword>
<evidence type="ECO:0000256" key="9">
    <source>
        <dbReference type="PIRNR" id="PIRNR023381"/>
    </source>
</evidence>
<dbReference type="GO" id="GO:0016020">
    <property type="term" value="C:membrane"/>
    <property type="evidence" value="ECO:0007669"/>
    <property type="project" value="UniProtKB-SubCell"/>
</dbReference>
<evidence type="ECO:0000256" key="5">
    <source>
        <dbReference type="ARBA" id="ARBA00022989"/>
    </source>
</evidence>
<evidence type="ECO:0000256" key="2">
    <source>
        <dbReference type="ARBA" id="ARBA00022448"/>
    </source>
</evidence>
<evidence type="ECO:0000256" key="4">
    <source>
        <dbReference type="ARBA" id="ARBA00022737"/>
    </source>
</evidence>
<keyword evidence="3 9" id="KW-0812">Transmembrane</keyword>
<reference evidence="12" key="1">
    <citation type="journal article" date="2014" name="PLoS ONE">
        <title>Transcriptome-Based Identification of ABC Transporters in the Western Tarnished Plant Bug Lygus hesperus.</title>
        <authorList>
            <person name="Hull J.J."/>
            <person name="Chaney K."/>
            <person name="Geib S.M."/>
            <person name="Fabrick J.A."/>
            <person name="Brent C.S."/>
            <person name="Walsh D."/>
            <person name="Lavine L.C."/>
        </authorList>
    </citation>
    <scope>NUCLEOTIDE SEQUENCE</scope>
</reference>
<dbReference type="EMBL" id="GBHO01034467">
    <property type="protein sequence ID" value="JAG09137.1"/>
    <property type="molecule type" value="Transcribed_RNA"/>
</dbReference>
<feature type="transmembrane region" description="Helical" evidence="10">
    <location>
        <begin position="25"/>
        <end position="51"/>
    </location>
</feature>
<gene>
    <name evidence="16" type="primary">CG3792_0</name>
    <name evidence="17" type="synonym">CG3792_1</name>
    <name evidence="13" type="ORF">CM83_62407</name>
    <name evidence="11" type="ORF">CM83_62408</name>
    <name evidence="12" type="ORF">CM83_62409</name>
    <name evidence="14" type="ORF">CM83_62410</name>
    <name evidence="16" type="ORF">g.42460</name>
    <name evidence="17" type="ORF">g.42461</name>
</gene>
<dbReference type="InterPro" id="IPR006603">
    <property type="entry name" value="PQ-loop_rpt"/>
</dbReference>
<evidence type="ECO:0000256" key="3">
    <source>
        <dbReference type="ARBA" id="ARBA00022692"/>
    </source>
</evidence>
<evidence type="ECO:0000256" key="1">
    <source>
        <dbReference type="ARBA" id="ARBA00004141"/>
    </source>
</evidence>
<evidence type="ECO:0000313" key="13">
    <source>
        <dbReference type="EMBL" id="JAG09136.1"/>
    </source>
</evidence>
<reference evidence="16" key="4">
    <citation type="journal article" date="2016" name="Gigascience">
        <title>De novo construction of an expanded transcriptome assembly for the western tarnished plant bug, Lygus hesperus.</title>
        <authorList>
            <person name="Tassone E.E."/>
            <person name="Geib S.M."/>
            <person name="Hall B."/>
            <person name="Fabrick J.A."/>
            <person name="Brent C.S."/>
            <person name="Hull J.J."/>
        </authorList>
    </citation>
    <scope>NUCLEOTIDE SEQUENCE</scope>
</reference>
<dbReference type="PANTHER" id="PTHR12226:SF2">
    <property type="entry name" value="MANNOSE-P-DOLICHOL UTILIZATION DEFECT 1 PROTEIN"/>
    <property type="match status" value="1"/>
</dbReference>
<reference evidence="12" key="2">
    <citation type="submission" date="2014-07" db="EMBL/GenBank/DDBJ databases">
        <authorList>
            <person name="Hull J."/>
        </authorList>
    </citation>
    <scope>NUCLEOTIDE SEQUENCE</scope>
</reference>
<evidence type="ECO:0000313" key="15">
    <source>
        <dbReference type="EMBL" id="JAG62262.1"/>
    </source>
</evidence>
<feature type="transmembrane region" description="Helical" evidence="10">
    <location>
        <begin position="106"/>
        <end position="122"/>
    </location>
</feature>
<dbReference type="EMBL" id="GBHO01034468">
    <property type="protein sequence ID" value="JAG09136.1"/>
    <property type="molecule type" value="Transcribed_RNA"/>
</dbReference>
<comment type="similarity">
    <text evidence="7 9">Belongs to the MPDU1 (TC 2.A.43.3) family.</text>
</comment>
<evidence type="ECO:0000256" key="8">
    <source>
        <dbReference type="ARBA" id="ARBA00067517"/>
    </source>
</evidence>
<feature type="transmembrane region" description="Helical" evidence="10">
    <location>
        <begin position="210"/>
        <end position="233"/>
    </location>
</feature>
<dbReference type="GO" id="GO:0009312">
    <property type="term" value="P:oligosaccharide biosynthetic process"/>
    <property type="evidence" value="ECO:0007669"/>
    <property type="project" value="TreeGrafter"/>
</dbReference>
<dbReference type="SMART" id="SM00679">
    <property type="entry name" value="CTNS"/>
    <property type="match status" value="2"/>
</dbReference>
<evidence type="ECO:0000313" key="16">
    <source>
        <dbReference type="EMBL" id="JAQ05546.1"/>
    </source>
</evidence>
<proteinExistence type="inferred from homology"/>
<reference evidence="15" key="3">
    <citation type="submission" date="2014-09" db="EMBL/GenBank/DDBJ databases">
        <authorList>
            <person name="Magalhaes I.L.F."/>
            <person name="Oliveira U."/>
            <person name="Santos F.R."/>
            <person name="Vidigal T.H.D.A."/>
            <person name="Brescovit A.D."/>
            <person name="Santos A.J."/>
        </authorList>
    </citation>
    <scope>NUCLEOTIDE SEQUENCE</scope>
</reference>
<evidence type="ECO:0000256" key="10">
    <source>
        <dbReference type="SAM" id="Phobius"/>
    </source>
</evidence>
<dbReference type="EMBL" id="GDHC01013083">
    <property type="protein sequence ID" value="JAQ05546.1"/>
    <property type="molecule type" value="Transcribed_RNA"/>
</dbReference>
<dbReference type="FunFam" id="1.20.1280.290:FF:000006">
    <property type="entry name" value="mannose-P-dolichol utilization defect 1 protein"/>
    <property type="match status" value="1"/>
</dbReference>
<evidence type="ECO:0000313" key="12">
    <source>
        <dbReference type="EMBL" id="JAG09134.1"/>
    </source>
</evidence>
<dbReference type="Gene3D" id="1.20.1280.290">
    <property type="match status" value="2"/>
</dbReference>
<dbReference type="EMBL" id="GBRD01003559">
    <property type="protein sequence ID" value="JAG62262.1"/>
    <property type="molecule type" value="Transcribed_RNA"/>
</dbReference>
<organism evidence="12">
    <name type="scientific">Lygus hesperus</name>
    <name type="common">Western plant bug</name>
    <dbReference type="NCBI Taxonomy" id="30085"/>
    <lineage>
        <taxon>Eukaryota</taxon>
        <taxon>Metazoa</taxon>
        <taxon>Ecdysozoa</taxon>
        <taxon>Arthropoda</taxon>
        <taxon>Hexapoda</taxon>
        <taxon>Insecta</taxon>
        <taxon>Pterygota</taxon>
        <taxon>Neoptera</taxon>
        <taxon>Paraneoptera</taxon>
        <taxon>Hemiptera</taxon>
        <taxon>Heteroptera</taxon>
        <taxon>Panheteroptera</taxon>
        <taxon>Cimicomorpha</taxon>
        <taxon>Miridae</taxon>
        <taxon>Mirini</taxon>
        <taxon>Lygus</taxon>
    </lineage>
</organism>